<keyword evidence="3" id="KW-1185">Reference proteome</keyword>
<dbReference type="Proteomes" id="UP000054217">
    <property type="component" value="Unassembled WGS sequence"/>
</dbReference>
<proteinExistence type="predicted"/>
<feature type="compositionally biased region" description="Low complexity" evidence="1">
    <location>
        <begin position="65"/>
        <end position="89"/>
    </location>
</feature>
<gene>
    <name evidence="2" type="ORF">M404DRAFT_35599</name>
</gene>
<name>A0A0C3NDQ6_PISTI</name>
<evidence type="ECO:0000313" key="2">
    <source>
        <dbReference type="EMBL" id="KIN93905.1"/>
    </source>
</evidence>
<reference evidence="2 3" key="1">
    <citation type="submission" date="2014-04" db="EMBL/GenBank/DDBJ databases">
        <authorList>
            <consortium name="DOE Joint Genome Institute"/>
            <person name="Kuo A."/>
            <person name="Kohler A."/>
            <person name="Costa M.D."/>
            <person name="Nagy L.G."/>
            <person name="Floudas D."/>
            <person name="Copeland A."/>
            <person name="Barry K.W."/>
            <person name="Cichocki N."/>
            <person name="Veneault-Fourrey C."/>
            <person name="LaButti K."/>
            <person name="Lindquist E.A."/>
            <person name="Lipzen A."/>
            <person name="Lundell T."/>
            <person name="Morin E."/>
            <person name="Murat C."/>
            <person name="Sun H."/>
            <person name="Tunlid A."/>
            <person name="Henrissat B."/>
            <person name="Grigoriev I.V."/>
            <person name="Hibbett D.S."/>
            <person name="Martin F."/>
            <person name="Nordberg H.P."/>
            <person name="Cantor M.N."/>
            <person name="Hua S.X."/>
        </authorList>
    </citation>
    <scope>NUCLEOTIDE SEQUENCE [LARGE SCALE GENOMIC DNA]</scope>
    <source>
        <strain evidence="2 3">Marx 270</strain>
    </source>
</reference>
<dbReference type="OrthoDB" id="3066210at2759"/>
<evidence type="ECO:0000313" key="3">
    <source>
        <dbReference type="Proteomes" id="UP000054217"/>
    </source>
</evidence>
<evidence type="ECO:0000256" key="1">
    <source>
        <dbReference type="SAM" id="MobiDB-lite"/>
    </source>
</evidence>
<accession>A0A0C3NDQ6</accession>
<organism evidence="2 3">
    <name type="scientific">Pisolithus tinctorius Marx 270</name>
    <dbReference type="NCBI Taxonomy" id="870435"/>
    <lineage>
        <taxon>Eukaryota</taxon>
        <taxon>Fungi</taxon>
        <taxon>Dikarya</taxon>
        <taxon>Basidiomycota</taxon>
        <taxon>Agaricomycotina</taxon>
        <taxon>Agaricomycetes</taxon>
        <taxon>Agaricomycetidae</taxon>
        <taxon>Boletales</taxon>
        <taxon>Sclerodermatineae</taxon>
        <taxon>Pisolithaceae</taxon>
        <taxon>Pisolithus</taxon>
    </lineage>
</organism>
<sequence length="359" mass="38964">MATATATVPTQKPSNLPSTSMMAPKREASQSKDASPPKRMRSNAAQPVATMASTRHAEIVPEPQPNSSNLLPSSSPSTGTLPSTPVSVPADAPVPYQEPTPQMAISEVQREQTPTPPHHPISSSSSQPIPATVATTIATVGPTPVSRVLDPKRTATCPEPLLKHIQTLSAYSNPEANTFALGHILPSATWGAADTFEDRSKILCNPKTNEPINIWILGHITNTWFMKNGAPDNQCSVTILPLSLTLANNEYDRGLVHAVRWQSPHGGGILSLFNSIYDAREVLKSKSVMQKLDISYLEKRALVLIETHLQQYRQKDENGRWTISKAQFELQAVYLLQEPCIADMNQSTDSGVEIAGLEI</sequence>
<dbReference type="HOGENOM" id="CLU_045158_0_0_1"/>
<dbReference type="EMBL" id="KN832126">
    <property type="protein sequence ID" value="KIN93905.1"/>
    <property type="molecule type" value="Genomic_DNA"/>
</dbReference>
<feature type="region of interest" description="Disordered" evidence="1">
    <location>
        <begin position="1"/>
        <end position="128"/>
    </location>
</feature>
<feature type="compositionally biased region" description="Polar residues" evidence="1">
    <location>
        <begin position="1"/>
        <end position="21"/>
    </location>
</feature>
<dbReference type="InParanoid" id="A0A0C3NDQ6"/>
<protein>
    <submittedName>
        <fullName evidence="2">Uncharacterized protein</fullName>
    </submittedName>
</protein>
<dbReference type="AlphaFoldDB" id="A0A0C3NDQ6"/>
<reference evidence="3" key="2">
    <citation type="submission" date="2015-01" db="EMBL/GenBank/DDBJ databases">
        <title>Evolutionary Origins and Diversification of the Mycorrhizal Mutualists.</title>
        <authorList>
            <consortium name="DOE Joint Genome Institute"/>
            <consortium name="Mycorrhizal Genomics Consortium"/>
            <person name="Kohler A."/>
            <person name="Kuo A."/>
            <person name="Nagy L.G."/>
            <person name="Floudas D."/>
            <person name="Copeland A."/>
            <person name="Barry K.W."/>
            <person name="Cichocki N."/>
            <person name="Veneault-Fourrey C."/>
            <person name="LaButti K."/>
            <person name="Lindquist E.A."/>
            <person name="Lipzen A."/>
            <person name="Lundell T."/>
            <person name="Morin E."/>
            <person name="Murat C."/>
            <person name="Riley R."/>
            <person name="Ohm R."/>
            <person name="Sun H."/>
            <person name="Tunlid A."/>
            <person name="Henrissat B."/>
            <person name="Grigoriev I.V."/>
            <person name="Hibbett D.S."/>
            <person name="Martin F."/>
        </authorList>
    </citation>
    <scope>NUCLEOTIDE SEQUENCE [LARGE SCALE GENOMIC DNA]</scope>
    <source>
        <strain evidence="3">Marx 270</strain>
    </source>
</reference>